<dbReference type="CDD" id="cd02754">
    <property type="entry name" value="MopB_Nitrate-R-NapA-like"/>
    <property type="match status" value="1"/>
</dbReference>
<keyword evidence="6 13" id="KW-0732">Signal</keyword>
<feature type="binding site" evidence="13">
    <location>
        <position position="175"/>
    </location>
    <ligand>
        <name>Mo-bis(molybdopterin guanine dinucleotide)</name>
        <dbReference type="ChEBI" id="CHEBI:60539"/>
    </ligand>
</feature>
<feature type="binding site" evidence="13">
    <location>
        <position position="81"/>
    </location>
    <ligand>
        <name>[4Fe-4S] cluster</name>
        <dbReference type="ChEBI" id="CHEBI:49883"/>
    </ligand>
</feature>
<dbReference type="PROSITE" id="PS51669">
    <property type="entry name" value="4FE4S_MOW_BIS_MGD"/>
    <property type="match status" value="1"/>
</dbReference>
<evidence type="ECO:0000256" key="10">
    <source>
        <dbReference type="ARBA" id="ARBA00023004"/>
    </source>
</evidence>
<dbReference type="SMART" id="SM00926">
    <property type="entry name" value="Molybdop_Fe4S4"/>
    <property type="match status" value="1"/>
</dbReference>
<feature type="chain" id="PRO_5046778600" description="Periplasmic nitrate reductase" evidence="14">
    <location>
        <begin position="33"/>
        <end position="827"/>
    </location>
</feature>
<feature type="binding site" evidence="13">
    <location>
        <begin position="717"/>
        <end position="726"/>
    </location>
    <ligand>
        <name>Mo-bis(molybdopterin guanine dinucleotide)</name>
        <dbReference type="ChEBI" id="CHEBI:60539"/>
    </ligand>
</feature>
<dbReference type="InterPro" id="IPR010051">
    <property type="entry name" value="Periplasm_NO3_reductase_lsu"/>
</dbReference>
<evidence type="ECO:0000256" key="2">
    <source>
        <dbReference type="ARBA" id="ARBA00022448"/>
    </source>
</evidence>
<evidence type="ECO:0000256" key="14">
    <source>
        <dbReference type="SAM" id="SignalP"/>
    </source>
</evidence>
<dbReference type="InterPro" id="IPR050123">
    <property type="entry name" value="Prok_molybdopt-oxidoreductase"/>
</dbReference>
<feature type="binding site" evidence="13">
    <location>
        <position position="531"/>
    </location>
    <ligand>
        <name>Mo-bis(molybdopterin guanine dinucleotide)</name>
        <dbReference type="ChEBI" id="CHEBI:60539"/>
    </ligand>
</feature>
<feature type="binding site" evidence="13">
    <location>
        <position position="49"/>
    </location>
    <ligand>
        <name>[4Fe-4S] cluster</name>
        <dbReference type="ChEBI" id="CHEBI:49883"/>
    </ligand>
</feature>
<reference evidence="16 17" key="1">
    <citation type="submission" date="2020-02" db="EMBL/GenBank/DDBJ databases">
        <title>Shewanella WXL01 sp. nov., a marine bacterium isolated from green algae in Luhuitou Fringing Reef (Northern South China Sea).</title>
        <authorList>
            <person name="Wang X."/>
        </authorList>
    </citation>
    <scope>NUCLEOTIDE SEQUENCE [LARGE SCALE GENOMIC DNA]</scope>
    <source>
        <strain evidence="16 17">MCCC 1A01895</strain>
    </source>
</reference>
<feature type="binding site" evidence="13">
    <location>
        <position position="179"/>
    </location>
    <ligand>
        <name>Mo-bis(molybdopterin guanine dinucleotide)</name>
        <dbReference type="ChEBI" id="CHEBI:60539"/>
    </ligand>
</feature>
<evidence type="ECO:0000256" key="3">
    <source>
        <dbReference type="ARBA" id="ARBA00022485"/>
    </source>
</evidence>
<evidence type="ECO:0000313" key="17">
    <source>
        <dbReference type="Proteomes" id="UP000811844"/>
    </source>
</evidence>
<organism evidence="16 17">
    <name type="scientific">Shewanella intestini</name>
    <dbReference type="NCBI Taxonomy" id="2017544"/>
    <lineage>
        <taxon>Bacteria</taxon>
        <taxon>Pseudomonadati</taxon>
        <taxon>Pseudomonadota</taxon>
        <taxon>Gammaproteobacteria</taxon>
        <taxon>Alteromonadales</taxon>
        <taxon>Shewanellaceae</taxon>
        <taxon>Shewanella</taxon>
    </lineage>
</organism>
<evidence type="ECO:0000256" key="12">
    <source>
        <dbReference type="ARBA" id="ARBA00023063"/>
    </source>
</evidence>
<keyword evidence="17" id="KW-1185">Reference proteome</keyword>
<evidence type="ECO:0000256" key="11">
    <source>
        <dbReference type="ARBA" id="ARBA00023014"/>
    </source>
</evidence>
<dbReference type="NCBIfam" id="TIGR01409">
    <property type="entry name" value="TAT_signal_seq"/>
    <property type="match status" value="1"/>
</dbReference>
<dbReference type="InterPro" id="IPR006311">
    <property type="entry name" value="TAT_signal"/>
</dbReference>
<dbReference type="Gene3D" id="3.40.228.10">
    <property type="entry name" value="Dimethylsulfoxide Reductase, domain 2"/>
    <property type="match status" value="1"/>
</dbReference>
<comment type="caution">
    <text evidence="13">Lacks conserved residue(s) required for the propagation of feature annotation.</text>
</comment>
<feature type="domain" description="4Fe-4S Mo/W bis-MGD-type" evidence="15">
    <location>
        <begin position="39"/>
        <end position="95"/>
    </location>
</feature>
<evidence type="ECO:0000256" key="6">
    <source>
        <dbReference type="ARBA" id="ARBA00022729"/>
    </source>
</evidence>
<comment type="catalytic activity">
    <reaction evidence="13">
        <text>2 Fe(II)-[cytochrome] + nitrate + 2 H(+) = 2 Fe(III)-[cytochrome] + nitrite + H2O</text>
        <dbReference type="Rhea" id="RHEA:12909"/>
        <dbReference type="Rhea" id="RHEA-COMP:11777"/>
        <dbReference type="Rhea" id="RHEA-COMP:11778"/>
        <dbReference type="ChEBI" id="CHEBI:15377"/>
        <dbReference type="ChEBI" id="CHEBI:15378"/>
        <dbReference type="ChEBI" id="CHEBI:16301"/>
        <dbReference type="ChEBI" id="CHEBI:17632"/>
        <dbReference type="ChEBI" id="CHEBI:29033"/>
        <dbReference type="ChEBI" id="CHEBI:29034"/>
        <dbReference type="EC" id="1.9.6.1"/>
    </reaction>
</comment>
<evidence type="ECO:0000256" key="4">
    <source>
        <dbReference type="ARBA" id="ARBA00022505"/>
    </source>
</evidence>
<feature type="binding site" evidence="13">
    <location>
        <position position="372"/>
    </location>
    <ligand>
        <name>Mo-bis(molybdopterin guanine dinucleotide)</name>
        <dbReference type="ChEBI" id="CHEBI:60539"/>
    </ligand>
</feature>
<feature type="binding site" evidence="13">
    <location>
        <position position="558"/>
    </location>
    <ligand>
        <name>Mo-bis(molybdopterin guanine dinucleotide)</name>
        <dbReference type="ChEBI" id="CHEBI:60539"/>
    </ligand>
</feature>
<keyword evidence="5 13" id="KW-0479">Metal-binding</keyword>
<comment type="subunit">
    <text evidence="13">Component of the periplasmic nitrate reductase NapAB complex composed of NapA and NapB.</text>
</comment>
<gene>
    <name evidence="13 16" type="primary">napA</name>
    <name evidence="16" type="ORF">G3R48_14600</name>
</gene>
<feature type="signal peptide" evidence="14">
    <location>
        <begin position="1"/>
        <end position="32"/>
    </location>
</feature>
<feature type="binding site" evidence="13">
    <location>
        <position position="801"/>
    </location>
    <ligand>
        <name>Mo-bis(molybdopterin guanine dinucleotide)</name>
        <dbReference type="ChEBI" id="CHEBI:60539"/>
    </ligand>
</feature>
<evidence type="ECO:0000256" key="7">
    <source>
        <dbReference type="ARBA" id="ARBA00022764"/>
    </source>
</evidence>
<evidence type="ECO:0000256" key="8">
    <source>
        <dbReference type="ARBA" id="ARBA00022982"/>
    </source>
</evidence>
<feature type="binding site" evidence="13">
    <location>
        <begin position="262"/>
        <end position="264"/>
    </location>
    <ligand>
        <name>Mo-bis(molybdopterin guanine dinucleotide)</name>
        <dbReference type="ChEBI" id="CHEBI:60539"/>
    </ligand>
</feature>
<dbReference type="SUPFAM" id="SSF53706">
    <property type="entry name" value="Formate dehydrogenase/DMSO reductase, domains 1-3"/>
    <property type="match status" value="1"/>
</dbReference>
<dbReference type="CDD" id="cd02791">
    <property type="entry name" value="MopB_CT_Nitrate-R-NapA-like"/>
    <property type="match status" value="1"/>
</dbReference>
<feature type="binding site" evidence="13">
    <location>
        <begin position="508"/>
        <end position="509"/>
    </location>
    <ligand>
        <name>Mo-bis(molybdopterin guanine dinucleotide)</name>
        <dbReference type="ChEBI" id="CHEBI:60539"/>
    </ligand>
</feature>
<dbReference type="SUPFAM" id="SSF50692">
    <property type="entry name" value="ADC-like"/>
    <property type="match status" value="1"/>
</dbReference>
<sequence>MSISRREFLKANAATAAASAVGIALPINIVQAAEEKADIKWDKAPCRFCGVGCSVLVGTKAGKVVATKGDPESPVNKGLNCIKGYFLSKIMYGKDRLTSPLLRMKDGQYDKEGEFTPVSWDVALDTMAEKWKASIAKKGPTSVGMFGSGQWTIWEGYAASKLHKAGFRTNNIDPNARHCMASAVGGFMRTFGIDEPMGSYDDFEAGENFVLWGANMAEMHPVLWARLTDRRLSHKTAKVHVLSTFENRSFDLADNPMIFKPQTDLVILNFVANYIIQNGGVNKEFVTKHTKFAQGTTDIGYGLRPEHPLEQKAKNPANGKSTPISFEQYAEFVSEYTVEYASKMSGVPVENLIELAKVYADPNQKVMSLWTMGINQHTRGVWANNMLYNIHLLTGKISTPGNSPFSLTGQPSACGTAREVGTFAHRLPADMVVANPKHRAKTEKLWNVPEGTIPPKPGYHAVLQNRMLKDGKLNCYWTMCTNNMQAGPNINDEIYPGFRNPENFIVVSDPYPTVTATAADLILPTAMWVEKEGAYGNAERRTHMWHQQVPSPEGSKSDLWQLVEFSKRFKVSEVWPAELIAKQPEVADKTLYDVLFANGEINKFPTSECKGDYNDESNDFGYYIQKGIFEEYAQFGRGHGHDLDAFDNYHENRGKRWPVVNGKETVRRFIEGSDPYVKPGEGYNFYGKPDGKAVIFALPFEPAAEEPNEEFDLWMSTGRILEHWHTASMTARVPELHRAYSDAQIFMHPEDAKARGLNRGDEVVVASPRGEIRTRVETKGRNKPPVGVVFMPFFDARQLVNKLLLDATDPLSKETDFKKCPVKVMKA</sequence>
<dbReference type="InterPro" id="IPR041957">
    <property type="entry name" value="CT_Nitrate-R-NapA-like"/>
</dbReference>
<protein>
    <recommendedName>
        <fullName evidence="13">Periplasmic nitrate reductase</fullName>
        <ecNumber evidence="13">1.9.6.1</ecNumber>
    </recommendedName>
</protein>
<evidence type="ECO:0000256" key="5">
    <source>
        <dbReference type="ARBA" id="ARBA00022723"/>
    </source>
</evidence>
<feature type="binding site" evidence="13">
    <location>
        <position position="83"/>
    </location>
    <ligand>
        <name>Mo-bis(molybdopterin guanine dinucleotide)</name>
        <dbReference type="ChEBI" id="CHEBI:60539"/>
    </ligand>
</feature>
<dbReference type="InterPro" id="IPR009010">
    <property type="entry name" value="Asp_de-COase-like_dom_sf"/>
</dbReference>
<dbReference type="Proteomes" id="UP000811844">
    <property type="component" value="Unassembled WGS sequence"/>
</dbReference>
<dbReference type="PANTHER" id="PTHR43105">
    <property type="entry name" value="RESPIRATORY NITRATE REDUCTASE"/>
    <property type="match status" value="1"/>
</dbReference>
<feature type="binding site" evidence="13">
    <location>
        <position position="53"/>
    </location>
    <ligand>
        <name>[4Fe-4S] cluster</name>
        <dbReference type="ChEBI" id="CHEBI:49883"/>
    </ligand>
</feature>
<keyword evidence="2 13" id="KW-0813">Transport</keyword>
<dbReference type="Gene3D" id="3.40.50.740">
    <property type="match status" value="1"/>
</dbReference>
<dbReference type="InterPro" id="IPR006963">
    <property type="entry name" value="Mopterin_OxRdtase_4Fe-4S_dom"/>
</dbReference>
<evidence type="ECO:0000256" key="9">
    <source>
        <dbReference type="ARBA" id="ARBA00023002"/>
    </source>
</evidence>
<keyword evidence="3 13" id="KW-0004">4Fe-4S</keyword>
<dbReference type="InterPro" id="IPR006657">
    <property type="entry name" value="MoPterin_dinucl-bd_dom"/>
</dbReference>
<dbReference type="PANTHER" id="PTHR43105:SF11">
    <property type="entry name" value="PERIPLASMIC NITRATE REDUCTASE"/>
    <property type="match status" value="1"/>
</dbReference>
<keyword evidence="10 13" id="KW-0408">Iron</keyword>
<accession>A0ABS5I5A4</accession>
<keyword evidence="4 13" id="KW-0500">Molybdenum</keyword>
<comment type="caution">
    <text evidence="16">The sequence shown here is derived from an EMBL/GenBank/DDBJ whole genome shotgun (WGS) entry which is preliminary data.</text>
</comment>
<feature type="binding site" evidence="13">
    <location>
        <position position="818"/>
    </location>
    <ligand>
        <name>Mo-bis(molybdopterin guanine dinucleotide)</name>
        <dbReference type="ChEBI" id="CHEBI:60539"/>
    </ligand>
</feature>
<dbReference type="Pfam" id="PF00384">
    <property type="entry name" value="Molybdopterin"/>
    <property type="match status" value="1"/>
</dbReference>
<feature type="binding site" evidence="13">
    <location>
        <position position="376"/>
    </location>
    <ligand>
        <name>Mo-bis(molybdopterin guanine dinucleotide)</name>
        <dbReference type="ChEBI" id="CHEBI:60539"/>
    </ligand>
</feature>
<dbReference type="HAMAP" id="MF_01630">
    <property type="entry name" value="Nitrate_reduct_NapA"/>
    <property type="match status" value="1"/>
</dbReference>
<dbReference type="Gene3D" id="2.40.40.20">
    <property type="match status" value="1"/>
</dbReference>
<name>A0ABS5I5A4_9GAMM</name>
<dbReference type="Gene3D" id="3.30.200.210">
    <property type="match status" value="1"/>
</dbReference>
<dbReference type="NCBIfam" id="NF010055">
    <property type="entry name" value="PRK13532.1"/>
    <property type="match status" value="1"/>
</dbReference>
<comment type="function">
    <text evidence="13">Catalytic subunit of the periplasmic nitrate reductase complex NapAB. Receives electrons from NapB and catalyzes the reduction of nitrate to nitrite.</text>
</comment>
<keyword evidence="9 13" id="KW-0560">Oxidoreductase</keyword>
<evidence type="ECO:0000313" key="16">
    <source>
        <dbReference type="EMBL" id="MBR9729207.1"/>
    </source>
</evidence>
<feature type="binding site" evidence="13">
    <location>
        <position position="150"/>
    </location>
    <ligand>
        <name>Mo-bis(molybdopterin guanine dinucleotide)</name>
        <dbReference type="ChEBI" id="CHEBI:60539"/>
    </ligand>
</feature>
<feature type="binding site" evidence="13">
    <location>
        <position position="793"/>
    </location>
    <ligand>
        <name>substrate</name>
    </ligand>
</feature>
<comment type="cofactor">
    <cofactor evidence="13">
        <name>Mo-bis(molybdopterin guanine dinucleotide)</name>
        <dbReference type="ChEBI" id="CHEBI:60539"/>
    </cofactor>
    <text evidence="13">Binds 1 molybdenum-bis(molybdopterin guanine dinucleotide) (Mo-bis-MGD) cofactor per subunit.</text>
</comment>
<evidence type="ECO:0000259" key="15">
    <source>
        <dbReference type="PROSITE" id="PS51669"/>
    </source>
</evidence>
<proteinExistence type="inferred from homology"/>
<dbReference type="Pfam" id="PF04879">
    <property type="entry name" value="Molybdop_Fe4S4"/>
    <property type="match status" value="1"/>
</dbReference>
<feature type="binding site" evidence="13">
    <location>
        <begin position="212"/>
        <end position="219"/>
    </location>
    <ligand>
        <name>Mo-bis(molybdopterin guanine dinucleotide)</name>
        <dbReference type="ChEBI" id="CHEBI:60539"/>
    </ligand>
</feature>
<evidence type="ECO:0000256" key="13">
    <source>
        <dbReference type="HAMAP-Rule" id="MF_01630"/>
    </source>
</evidence>
<dbReference type="Pfam" id="PF10518">
    <property type="entry name" value="TAT_signal"/>
    <property type="match status" value="1"/>
</dbReference>
<comment type="subcellular location">
    <subcellularLocation>
        <location evidence="13">Periplasm</location>
    </subcellularLocation>
</comment>
<keyword evidence="8 13" id="KW-0249">Electron transport</keyword>
<dbReference type="NCBIfam" id="TIGR01706">
    <property type="entry name" value="NAPA"/>
    <property type="match status" value="1"/>
</dbReference>
<comment type="similarity">
    <text evidence="1 13">Belongs to the prokaryotic molybdopterin-containing oxidoreductase family. NasA/NapA/NarB subfamily.</text>
</comment>
<feature type="binding site" evidence="13">
    <location>
        <position position="482"/>
    </location>
    <ligand>
        <name>Mo-bis(molybdopterin guanine dinucleotide)</name>
        <dbReference type="ChEBI" id="CHEBI:60539"/>
    </ligand>
</feature>
<dbReference type="InterPro" id="IPR006656">
    <property type="entry name" value="Mopterin_OxRdtase"/>
</dbReference>
<evidence type="ECO:0000256" key="1">
    <source>
        <dbReference type="ARBA" id="ARBA00008747"/>
    </source>
</evidence>
<keyword evidence="11 13" id="KW-0411">Iron-sulfur</keyword>
<keyword evidence="12 13" id="KW-0534">Nitrate assimilation</keyword>
<dbReference type="EC" id="1.9.6.1" evidence="13"/>
<dbReference type="EMBL" id="JAAIKR010000016">
    <property type="protein sequence ID" value="MBR9729207.1"/>
    <property type="molecule type" value="Genomic_DNA"/>
</dbReference>
<keyword evidence="7 13" id="KW-0574">Periplasm</keyword>
<comment type="PTM">
    <text evidence="13">Predicted to be exported by the Tat system. The position of the signal peptide cleavage has not been experimentally proven.</text>
</comment>
<comment type="cofactor">
    <cofactor evidence="13">
        <name>[4Fe-4S] cluster</name>
        <dbReference type="ChEBI" id="CHEBI:49883"/>
    </cofactor>
    <text evidence="13">Binds 1 [4Fe-4S] cluster.</text>
</comment>
<dbReference type="Pfam" id="PF01568">
    <property type="entry name" value="Molydop_binding"/>
    <property type="match status" value="1"/>
</dbReference>
<dbReference type="RefSeq" id="WP_153665776.1">
    <property type="nucleotide sequence ID" value="NZ_JAAIKR010000016.1"/>
</dbReference>
<dbReference type="InterPro" id="IPR019546">
    <property type="entry name" value="TAT_signal_bac_arc"/>
</dbReference>
<dbReference type="PROSITE" id="PS51318">
    <property type="entry name" value="TAT"/>
    <property type="match status" value="1"/>
</dbReference>
<feature type="binding site" evidence="13">
    <location>
        <position position="46"/>
    </location>
    <ligand>
        <name>[4Fe-4S] cluster</name>
        <dbReference type="ChEBI" id="CHEBI:49883"/>
    </ligand>
</feature>